<protein>
    <recommendedName>
        <fullName evidence="6">Fatty acid hydroxylase domain-containing protein</fullName>
    </recommendedName>
</protein>
<dbReference type="PROSITE" id="PS51257">
    <property type="entry name" value="PROKAR_LIPOPROTEIN"/>
    <property type="match status" value="1"/>
</dbReference>
<evidence type="ECO:0000259" key="6">
    <source>
        <dbReference type="Pfam" id="PF04116"/>
    </source>
</evidence>
<feature type="transmembrane region" description="Helical" evidence="5">
    <location>
        <begin position="63"/>
        <end position="88"/>
    </location>
</feature>
<evidence type="ECO:0000256" key="1">
    <source>
        <dbReference type="ARBA" id="ARBA00004370"/>
    </source>
</evidence>
<feature type="domain" description="Fatty acid hydroxylase" evidence="6">
    <location>
        <begin position="160"/>
        <end position="287"/>
    </location>
</feature>
<dbReference type="EMBL" id="CAJPEX010003130">
    <property type="protein sequence ID" value="CAG0921884.1"/>
    <property type="molecule type" value="Genomic_DNA"/>
</dbReference>
<dbReference type="AlphaFoldDB" id="A0A7R9BWV9"/>
<gene>
    <name evidence="7" type="ORF">NMOB1V02_LOCUS9369</name>
</gene>
<dbReference type="EMBL" id="OA885167">
    <property type="protein sequence ID" value="CAD7281732.1"/>
    <property type="molecule type" value="Genomic_DNA"/>
</dbReference>
<sequence>MKRYIASLVVFILGCTISGEWVFLLAYWTKNPVANINDMGSVHGSPDERSFLERWNLQGFPKIWLMANLFGFFGYFGIGGWLQWYFYFRRRETPSEWKCQPNRWITPELERHEIKWGSITLVITNFFSAVLSAHVINGGWSMIYYQLDEYGWTWFFLQWPVIFLLQDYAIYWNHRLFHVPFFYKNFHKLHHSYKVPTAYSVTAIHPVECVFFQTLYVLPVFTIPCHWAVYCTLLGYIYYHGILDHSGIRMKSMWPWQPETTFHDNHHQYFHVNFGFNFYLWDVIHGTMRRKDRVYREEIWSQKGLSLAEVSEEVLKEELAERESENRADKAELTDFLKSKLA</sequence>
<reference evidence="7" key="1">
    <citation type="submission" date="2020-11" db="EMBL/GenBank/DDBJ databases">
        <authorList>
            <person name="Tran Van P."/>
        </authorList>
    </citation>
    <scope>NUCLEOTIDE SEQUENCE</scope>
</reference>
<accession>A0A7R9BWV9</accession>
<keyword evidence="3 5" id="KW-1133">Transmembrane helix</keyword>
<dbReference type="GO" id="GO:0016491">
    <property type="term" value="F:oxidoreductase activity"/>
    <property type="evidence" value="ECO:0007669"/>
    <property type="project" value="InterPro"/>
</dbReference>
<organism evidence="7">
    <name type="scientific">Notodromas monacha</name>
    <dbReference type="NCBI Taxonomy" id="399045"/>
    <lineage>
        <taxon>Eukaryota</taxon>
        <taxon>Metazoa</taxon>
        <taxon>Ecdysozoa</taxon>
        <taxon>Arthropoda</taxon>
        <taxon>Crustacea</taxon>
        <taxon>Oligostraca</taxon>
        <taxon>Ostracoda</taxon>
        <taxon>Podocopa</taxon>
        <taxon>Podocopida</taxon>
        <taxon>Cypridocopina</taxon>
        <taxon>Cypridoidea</taxon>
        <taxon>Cyprididae</taxon>
        <taxon>Notodromas</taxon>
    </lineage>
</organism>
<dbReference type="GO" id="GO:0005506">
    <property type="term" value="F:iron ion binding"/>
    <property type="evidence" value="ECO:0007669"/>
    <property type="project" value="InterPro"/>
</dbReference>
<dbReference type="GO" id="GO:0008610">
    <property type="term" value="P:lipid biosynthetic process"/>
    <property type="evidence" value="ECO:0007669"/>
    <property type="project" value="InterPro"/>
</dbReference>
<evidence type="ECO:0000256" key="2">
    <source>
        <dbReference type="ARBA" id="ARBA00022692"/>
    </source>
</evidence>
<feature type="transmembrane region" description="Helical" evidence="5">
    <location>
        <begin position="152"/>
        <end position="171"/>
    </location>
</feature>
<dbReference type="GO" id="GO:0016020">
    <property type="term" value="C:membrane"/>
    <property type="evidence" value="ECO:0007669"/>
    <property type="project" value="UniProtKB-SubCell"/>
</dbReference>
<keyword evidence="2 5" id="KW-0812">Transmembrane</keyword>
<dbReference type="OrthoDB" id="408954at2759"/>
<feature type="transmembrane region" description="Helical" evidence="5">
    <location>
        <begin position="7"/>
        <end position="28"/>
    </location>
</feature>
<dbReference type="Proteomes" id="UP000678499">
    <property type="component" value="Unassembled WGS sequence"/>
</dbReference>
<evidence type="ECO:0000256" key="5">
    <source>
        <dbReference type="SAM" id="Phobius"/>
    </source>
</evidence>
<evidence type="ECO:0000256" key="4">
    <source>
        <dbReference type="ARBA" id="ARBA00023136"/>
    </source>
</evidence>
<dbReference type="Pfam" id="PF04116">
    <property type="entry name" value="FA_hydroxylase"/>
    <property type="match status" value="1"/>
</dbReference>
<keyword evidence="8" id="KW-1185">Reference proteome</keyword>
<evidence type="ECO:0000313" key="8">
    <source>
        <dbReference type="Proteomes" id="UP000678499"/>
    </source>
</evidence>
<proteinExistence type="predicted"/>
<dbReference type="InterPro" id="IPR050307">
    <property type="entry name" value="Sterol_Desaturase_Related"/>
</dbReference>
<evidence type="ECO:0000256" key="3">
    <source>
        <dbReference type="ARBA" id="ARBA00022989"/>
    </source>
</evidence>
<name>A0A7R9BWV9_9CRUS</name>
<keyword evidence="4 5" id="KW-0472">Membrane</keyword>
<dbReference type="PANTHER" id="PTHR11863">
    <property type="entry name" value="STEROL DESATURASE"/>
    <property type="match status" value="1"/>
</dbReference>
<dbReference type="InterPro" id="IPR006694">
    <property type="entry name" value="Fatty_acid_hydroxylase"/>
</dbReference>
<evidence type="ECO:0000313" key="7">
    <source>
        <dbReference type="EMBL" id="CAD7281732.1"/>
    </source>
</evidence>
<comment type="subcellular location">
    <subcellularLocation>
        <location evidence="1">Membrane</location>
    </subcellularLocation>
</comment>